<evidence type="ECO:0000313" key="2">
    <source>
        <dbReference type="Proteomes" id="UP000233440"/>
    </source>
</evidence>
<comment type="caution">
    <text evidence="1">The sequence shown here is derived from an EMBL/GenBank/DDBJ whole genome shotgun (WGS) entry which is preliminary data.</text>
</comment>
<name>A0A2N3LEC1_9BACI</name>
<gene>
    <name evidence="1" type="ORF">CWO92_22140</name>
</gene>
<reference evidence="1 2" key="1">
    <citation type="submission" date="2017-11" db="EMBL/GenBank/DDBJ databases">
        <title>Bacillus camelliae sp. nov., isolated from pu'er tea.</title>
        <authorList>
            <person name="Niu L."/>
        </authorList>
    </citation>
    <scope>NUCLEOTIDE SEQUENCE [LARGE SCALE GENOMIC DNA]</scope>
    <source>
        <strain evidence="1 2">7578-1</strain>
    </source>
</reference>
<dbReference type="AlphaFoldDB" id="A0A2N3LEC1"/>
<dbReference type="OrthoDB" id="2991213at2"/>
<proteinExistence type="predicted"/>
<organism evidence="1 2">
    <name type="scientific">Heyndrickxia camelliae</name>
    <dbReference type="NCBI Taxonomy" id="1707093"/>
    <lineage>
        <taxon>Bacteria</taxon>
        <taxon>Bacillati</taxon>
        <taxon>Bacillota</taxon>
        <taxon>Bacilli</taxon>
        <taxon>Bacillales</taxon>
        <taxon>Bacillaceae</taxon>
        <taxon>Heyndrickxia</taxon>
    </lineage>
</organism>
<accession>A0A2N3LEC1</accession>
<dbReference type="EMBL" id="PIQO01000026">
    <property type="protein sequence ID" value="PKR82893.1"/>
    <property type="molecule type" value="Genomic_DNA"/>
</dbReference>
<sequence>MTIEPREFLMNMKEHDFVYDMKKLSAVFNRNHEEDKEYVFKILDLLYENYDRVKYIDDMSEKYTGKDGWAVLISQKFAMADKRIPIPQAPFHIKINGKNDISMKAKIAYMLLIGFLKETDEPIHVSLNFKDEVYRKTYKQYVKENVLVY</sequence>
<dbReference type="RefSeq" id="WP_101356381.1">
    <property type="nucleotide sequence ID" value="NZ_PIQO01000026.1"/>
</dbReference>
<dbReference type="Proteomes" id="UP000233440">
    <property type="component" value="Unassembled WGS sequence"/>
</dbReference>
<protein>
    <submittedName>
        <fullName evidence="1">Uncharacterized protein</fullName>
    </submittedName>
</protein>
<keyword evidence="2" id="KW-1185">Reference proteome</keyword>
<evidence type="ECO:0000313" key="1">
    <source>
        <dbReference type="EMBL" id="PKR82893.1"/>
    </source>
</evidence>